<evidence type="ECO:0000259" key="2">
    <source>
        <dbReference type="Pfam" id="PF01494"/>
    </source>
</evidence>
<dbReference type="PRINTS" id="PR00420">
    <property type="entry name" value="RNGMNOXGNASE"/>
</dbReference>
<proteinExistence type="predicted"/>
<dbReference type="RefSeq" id="WP_246286667.1">
    <property type="nucleotide sequence ID" value="NZ_JACBZY010000001.1"/>
</dbReference>
<organism evidence="3 4">
    <name type="scientific">Schumannella luteola</name>
    <dbReference type="NCBI Taxonomy" id="472059"/>
    <lineage>
        <taxon>Bacteria</taxon>
        <taxon>Bacillati</taxon>
        <taxon>Actinomycetota</taxon>
        <taxon>Actinomycetes</taxon>
        <taxon>Micrococcales</taxon>
        <taxon>Microbacteriaceae</taxon>
        <taxon>Schumannella</taxon>
    </lineage>
</organism>
<feature type="compositionally biased region" description="Basic and acidic residues" evidence="1">
    <location>
        <begin position="1"/>
        <end position="25"/>
    </location>
</feature>
<sequence>MSETDVERVPEPDEAGARSRAREAAGRAGSVALGAARTAGRRVAEAAGAGGDPDADVDHGRAALDPSADVDVLVVGGGPVGLVAAIEARLAGLTVAIAEPRGARGGVGAASDADRPAAPAGAGALDADPMAATDTGGPPPTPPGSPPASLPAEIVSDLGVTGAGDPIDKACGEGLMPGALPLLGRLGVAPHGLALRGVRYSDGIRSVEHRFREGAAVGLGVRRTELHRALAERAAGLGVTRIAAKVDALAQDSTGVTAAGIRASWLVAADGLHSTIAREVGLARPAPRRRRRYGLRRHARVTPWSELIEVHWTPRAEIYVTPVDDRLVGIAVLARQGVGFDEALAEAPELVARLGDVEWADEVMGAGPFRQRTRRRVAGRVLLVGDASGYVDAITGEGLRLGFDQARAAVKRIRSGDAVHYEADWFHVTRAFRRVTGLLAWAATVPALRRRIVPLAASRPAWFGRVVDRLAR</sequence>
<feature type="domain" description="FAD-binding" evidence="2">
    <location>
        <begin position="222"/>
        <end position="409"/>
    </location>
</feature>
<feature type="compositionally biased region" description="Low complexity" evidence="1">
    <location>
        <begin position="116"/>
        <end position="136"/>
    </location>
</feature>
<keyword evidence="4" id="KW-1185">Reference proteome</keyword>
<dbReference type="SUPFAM" id="SSF51905">
    <property type="entry name" value="FAD/NAD(P)-binding domain"/>
    <property type="match status" value="1"/>
</dbReference>
<evidence type="ECO:0000256" key="1">
    <source>
        <dbReference type="SAM" id="MobiDB-lite"/>
    </source>
</evidence>
<name>A0A852YL28_9MICO</name>
<feature type="compositionally biased region" description="Pro residues" evidence="1">
    <location>
        <begin position="137"/>
        <end position="149"/>
    </location>
</feature>
<dbReference type="AlphaFoldDB" id="A0A852YL28"/>
<feature type="compositionally biased region" description="Low complexity" evidence="1">
    <location>
        <begin position="26"/>
        <end position="38"/>
    </location>
</feature>
<dbReference type="PANTHER" id="PTHR42685:SF19">
    <property type="entry name" value="POSSIBLE OXIDOREDUCTASE"/>
    <property type="match status" value="1"/>
</dbReference>
<dbReference type="InterPro" id="IPR036188">
    <property type="entry name" value="FAD/NAD-bd_sf"/>
</dbReference>
<dbReference type="EMBL" id="JACBZY010000001">
    <property type="protein sequence ID" value="NYG97905.1"/>
    <property type="molecule type" value="Genomic_DNA"/>
</dbReference>
<dbReference type="InterPro" id="IPR002938">
    <property type="entry name" value="FAD-bd"/>
</dbReference>
<evidence type="ECO:0000313" key="3">
    <source>
        <dbReference type="EMBL" id="NYG97905.1"/>
    </source>
</evidence>
<dbReference type="Proteomes" id="UP000553888">
    <property type="component" value="Unassembled WGS sequence"/>
</dbReference>
<dbReference type="PANTHER" id="PTHR42685">
    <property type="entry name" value="GERANYLGERANYL DIPHOSPHATE REDUCTASE"/>
    <property type="match status" value="1"/>
</dbReference>
<dbReference type="Gene3D" id="3.50.50.60">
    <property type="entry name" value="FAD/NAD(P)-binding domain"/>
    <property type="match status" value="2"/>
</dbReference>
<accession>A0A852YL28</accession>
<feature type="region of interest" description="Disordered" evidence="1">
    <location>
        <begin position="103"/>
        <end position="152"/>
    </location>
</feature>
<dbReference type="Pfam" id="PF01494">
    <property type="entry name" value="FAD_binding_3"/>
    <property type="match status" value="1"/>
</dbReference>
<protein>
    <submittedName>
        <fullName evidence="3">Flavin-dependent dehydrogenase</fullName>
    </submittedName>
</protein>
<dbReference type="InterPro" id="IPR050407">
    <property type="entry name" value="Geranylgeranyl_reductase"/>
</dbReference>
<evidence type="ECO:0000313" key="4">
    <source>
        <dbReference type="Proteomes" id="UP000553888"/>
    </source>
</evidence>
<comment type="caution">
    <text evidence="3">The sequence shown here is derived from an EMBL/GenBank/DDBJ whole genome shotgun (WGS) entry which is preliminary data.</text>
</comment>
<dbReference type="GO" id="GO:0071949">
    <property type="term" value="F:FAD binding"/>
    <property type="evidence" value="ECO:0007669"/>
    <property type="project" value="InterPro"/>
</dbReference>
<reference evidence="3 4" key="1">
    <citation type="submission" date="2020-07" db="EMBL/GenBank/DDBJ databases">
        <title>Sequencing the genomes of 1000 actinobacteria strains.</title>
        <authorList>
            <person name="Klenk H.-P."/>
        </authorList>
    </citation>
    <scope>NUCLEOTIDE SEQUENCE [LARGE SCALE GENOMIC DNA]</scope>
    <source>
        <strain evidence="3 4">DSM 23141</strain>
    </source>
</reference>
<gene>
    <name evidence="3" type="ORF">BJ979_000531</name>
</gene>
<feature type="region of interest" description="Disordered" evidence="1">
    <location>
        <begin position="1"/>
        <end position="62"/>
    </location>
</feature>